<dbReference type="GO" id="GO:0030672">
    <property type="term" value="C:synaptic vesicle membrane"/>
    <property type="evidence" value="ECO:0007669"/>
    <property type="project" value="TreeGrafter"/>
</dbReference>
<sequence>MDAGGAYGAGKATGQFDPIAFVKRPQVILRAVSWLFAIIVFGCISSQGYRKDVCMYNNDPNACNFGTAIGVLAFLALIALLISDALFSNITSVQQRKYIVLGDMGFSGAWTFMWFVCFCYLADQWNKTDKAVVNPDGRSTSGVEAAIAFSFFSVASFGGLTYFAVMRYRQGVSEQFASGIDQEQQVGGATQPNPSPYSAYPAQGQMGAGEGTDPYQQAPFSQPPMDPKPAPPGDFQAPTY</sequence>
<reference evidence="11" key="1">
    <citation type="submission" date="2012-12" db="EMBL/GenBank/DDBJ databases">
        <authorList>
            <person name="Hellsten U."/>
            <person name="Grimwood J."/>
            <person name="Chapman J.A."/>
            <person name="Shapiro H."/>
            <person name="Aerts A."/>
            <person name="Otillar R.P."/>
            <person name="Terry A.Y."/>
            <person name="Boore J.L."/>
            <person name="Simakov O."/>
            <person name="Marletaz F."/>
            <person name="Cho S.-J."/>
            <person name="Edsinger-Gonzales E."/>
            <person name="Havlak P."/>
            <person name="Kuo D.-H."/>
            <person name="Larsson T."/>
            <person name="Lv J."/>
            <person name="Arendt D."/>
            <person name="Savage R."/>
            <person name="Osoegawa K."/>
            <person name="de Jong P."/>
            <person name="Lindberg D.R."/>
            <person name="Seaver E.C."/>
            <person name="Weisblat D.A."/>
            <person name="Putnam N.H."/>
            <person name="Grigoriev I.V."/>
            <person name="Rokhsar D.S."/>
        </authorList>
    </citation>
    <scope>NUCLEOTIDE SEQUENCE</scope>
    <source>
        <strain evidence="11">I ESC-2004</strain>
    </source>
</reference>
<feature type="domain" description="MARVEL" evidence="8">
    <location>
        <begin position="21"/>
        <end position="169"/>
    </location>
</feature>
<feature type="transmembrane region" description="Helical" evidence="6">
    <location>
        <begin position="68"/>
        <end position="87"/>
    </location>
</feature>
<evidence type="ECO:0000256" key="3">
    <source>
        <dbReference type="ARBA" id="ARBA00022692"/>
    </source>
</evidence>
<feature type="region of interest" description="Disordered" evidence="7">
    <location>
        <begin position="184"/>
        <end position="240"/>
    </location>
</feature>
<protein>
    <recommendedName>
        <fullName evidence="6">Synaptogyrin</fullName>
    </recommendedName>
</protein>
<evidence type="ECO:0000256" key="4">
    <source>
        <dbReference type="ARBA" id="ARBA00022989"/>
    </source>
</evidence>
<dbReference type="InterPro" id="IPR016579">
    <property type="entry name" value="Synaptogyrin"/>
</dbReference>
<keyword evidence="3 6" id="KW-0812">Transmembrane</keyword>
<dbReference type="HOGENOM" id="CLU_079186_0_0_1"/>
<name>R7U0V5_CAPTE</name>
<accession>R7U0V5</accession>
<dbReference type="OMA" id="MQSSAYG"/>
<evidence type="ECO:0000256" key="7">
    <source>
        <dbReference type="SAM" id="MobiDB-lite"/>
    </source>
</evidence>
<evidence type="ECO:0000259" key="8">
    <source>
        <dbReference type="PROSITE" id="PS51225"/>
    </source>
</evidence>
<comment type="similarity">
    <text evidence="2 6">Belongs to the synaptogyrin family.</text>
</comment>
<feature type="compositionally biased region" description="Pro residues" evidence="7">
    <location>
        <begin position="221"/>
        <end position="232"/>
    </location>
</feature>
<organism evidence="9">
    <name type="scientific">Capitella teleta</name>
    <name type="common">Polychaete worm</name>
    <dbReference type="NCBI Taxonomy" id="283909"/>
    <lineage>
        <taxon>Eukaryota</taxon>
        <taxon>Metazoa</taxon>
        <taxon>Spiralia</taxon>
        <taxon>Lophotrochozoa</taxon>
        <taxon>Annelida</taxon>
        <taxon>Polychaeta</taxon>
        <taxon>Sedentaria</taxon>
        <taxon>Scolecida</taxon>
        <taxon>Capitellidae</taxon>
        <taxon>Capitella</taxon>
    </lineage>
</organism>
<keyword evidence="11" id="KW-1185">Reference proteome</keyword>
<dbReference type="EnsemblMetazoa" id="CapteT163343">
    <property type="protein sequence ID" value="CapteP163343"/>
    <property type="gene ID" value="CapteG163343"/>
</dbReference>
<feature type="transmembrane region" description="Helical" evidence="6">
    <location>
        <begin position="27"/>
        <end position="48"/>
    </location>
</feature>
<evidence type="ECO:0000313" key="10">
    <source>
        <dbReference type="EnsemblMetazoa" id="CapteP163343"/>
    </source>
</evidence>
<dbReference type="STRING" id="283909.R7U0V5"/>
<dbReference type="FunCoup" id="R7U0V5">
    <property type="interactions" value="72"/>
</dbReference>
<evidence type="ECO:0000313" key="9">
    <source>
        <dbReference type="EMBL" id="ELT99644.1"/>
    </source>
</evidence>
<dbReference type="PANTHER" id="PTHR10838">
    <property type="entry name" value="SYNAPTOGYRIN"/>
    <property type="match status" value="1"/>
</dbReference>
<dbReference type="Pfam" id="PF01284">
    <property type="entry name" value="MARVEL"/>
    <property type="match status" value="1"/>
</dbReference>
<reference evidence="10" key="3">
    <citation type="submission" date="2015-06" db="UniProtKB">
        <authorList>
            <consortium name="EnsemblMetazoa"/>
        </authorList>
    </citation>
    <scope>IDENTIFICATION</scope>
</reference>
<comment type="subcellular location">
    <subcellularLocation>
        <location evidence="1 6">Membrane</location>
        <topology evidence="1 6">Multi-pass membrane protein</topology>
    </subcellularLocation>
</comment>
<dbReference type="PANTHER" id="PTHR10838:SF20">
    <property type="entry name" value="SYNAPTOGYRIN"/>
    <property type="match status" value="1"/>
</dbReference>
<evidence type="ECO:0000256" key="6">
    <source>
        <dbReference type="PIRNR" id="PIRNR011282"/>
    </source>
</evidence>
<dbReference type="PIRSF" id="PIRSF011282">
    <property type="entry name" value="Synaptogyrin"/>
    <property type="match status" value="1"/>
</dbReference>
<feature type="transmembrane region" description="Helical" evidence="6">
    <location>
        <begin position="143"/>
        <end position="165"/>
    </location>
</feature>
<dbReference type="AlphaFoldDB" id="R7U0V5"/>
<dbReference type="OrthoDB" id="10041611at2759"/>
<dbReference type="Proteomes" id="UP000014760">
    <property type="component" value="Unassembled WGS sequence"/>
</dbReference>
<keyword evidence="4 6" id="KW-1133">Transmembrane helix</keyword>
<dbReference type="EMBL" id="AMQN01009959">
    <property type="status" value="NOT_ANNOTATED_CDS"/>
    <property type="molecule type" value="Genomic_DNA"/>
</dbReference>
<evidence type="ECO:0000256" key="1">
    <source>
        <dbReference type="ARBA" id="ARBA00004141"/>
    </source>
</evidence>
<reference evidence="9 11" key="2">
    <citation type="journal article" date="2013" name="Nature">
        <title>Insights into bilaterian evolution from three spiralian genomes.</title>
        <authorList>
            <person name="Simakov O."/>
            <person name="Marletaz F."/>
            <person name="Cho S.J."/>
            <person name="Edsinger-Gonzales E."/>
            <person name="Havlak P."/>
            <person name="Hellsten U."/>
            <person name="Kuo D.H."/>
            <person name="Larsson T."/>
            <person name="Lv J."/>
            <person name="Arendt D."/>
            <person name="Savage R."/>
            <person name="Osoegawa K."/>
            <person name="de Jong P."/>
            <person name="Grimwood J."/>
            <person name="Chapman J.A."/>
            <person name="Shapiro H."/>
            <person name="Aerts A."/>
            <person name="Otillar R.P."/>
            <person name="Terry A.Y."/>
            <person name="Boore J.L."/>
            <person name="Grigoriev I.V."/>
            <person name="Lindberg D.R."/>
            <person name="Seaver E.C."/>
            <person name="Weisblat D.A."/>
            <person name="Putnam N.H."/>
            <person name="Rokhsar D.S."/>
        </authorList>
    </citation>
    <scope>NUCLEOTIDE SEQUENCE</scope>
    <source>
        <strain evidence="9 11">I ESC-2004</strain>
    </source>
</reference>
<dbReference type="InterPro" id="IPR008253">
    <property type="entry name" value="Marvel"/>
</dbReference>
<gene>
    <name evidence="9" type="ORF">CAPTEDRAFT_163343</name>
</gene>
<dbReference type="GO" id="GO:0031594">
    <property type="term" value="C:neuromuscular junction"/>
    <property type="evidence" value="ECO:0007669"/>
    <property type="project" value="TreeGrafter"/>
</dbReference>
<dbReference type="PROSITE" id="PS51225">
    <property type="entry name" value="MARVEL"/>
    <property type="match status" value="1"/>
</dbReference>
<keyword evidence="5 6" id="KW-0472">Membrane</keyword>
<feature type="transmembrane region" description="Helical" evidence="6">
    <location>
        <begin position="99"/>
        <end position="123"/>
    </location>
</feature>
<evidence type="ECO:0000313" key="11">
    <source>
        <dbReference type="Proteomes" id="UP000014760"/>
    </source>
</evidence>
<proteinExistence type="inferred from homology"/>
<evidence type="ECO:0000256" key="2">
    <source>
        <dbReference type="ARBA" id="ARBA00010252"/>
    </source>
</evidence>
<dbReference type="EMBL" id="KB306678">
    <property type="protein sequence ID" value="ELT99644.1"/>
    <property type="molecule type" value="Genomic_DNA"/>
</dbReference>
<evidence type="ECO:0000256" key="5">
    <source>
        <dbReference type="ARBA" id="ARBA00023136"/>
    </source>
</evidence>